<feature type="region of interest" description="Disordered" evidence="3">
    <location>
        <begin position="520"/>
        <end position="547"/>
    </location>
</feature>
<gene>
    <name evidence="4" type="ORF">EZS28_020519</name>
</gene>
<dbReference type="GO" id="GO:0005829">
    <property type="term" value="C:cytosol"/>
    <property type="evidence" value="ECO:0007669"/>
    <property type="project" value="TreeGrafter"/>
</dbReference>
<comment type="caution">
    <text evidence="4">The sequence shown here is derived from an EMBL/GenBank/DDBJ whole genome shotgun (WGS) entry which is preliminary data.</text>
</comment>
<keyword evidence="2" id="KW-0175">Coiled coil</keyword>
<dbReference type="SMART" id="SM00028">
    <property type="entry name" value="TPR"/>
    <property type="match status" value="3"/>
</dbReference>
<name>A0A5J4VNU0_9EUKA</name>
<dbReference type="EMBL" id="SNRW01005990">
    <property type="protein sequence ID" value="KAA6383953.1"/>
    <property type="molecule type" value="Genomic_DNA"/>
</dbReference>
<dbReference type="GO" id="GO:0005634">
    <property type="term" value="C:nucleus"/>
    <property type="evidence" value="ECO:0007669"/>
    <property type="project" value="TreeGrafter"/>
</dbReference>
<dbReference type="GO" id="GO:0030544">
    <property type="term" value="F:Hsp70 protein binding"/>
    <property type="evidence" value="ECO:0007669"/>
    <property type="project" value="TreeGrafter"/>
</dbReference>
<evidence type="ECO:0000256" key="1">
    <source>
        <dbReference type="PROSITE-ProRule" id="PRU00339"/>
    </source>
</evidence>
<keyword evidence="1" id="KW-0802">TPR repeat</keyword>
<evidence type="ECO:0000256" key="2">
    <source>
        <dbReference type="SAM" id="Coils"/>
    </source>
</evidence>
<feature type="coiled-coil region" evidence="2">
    <location>
        <begin position="159"/>
        <end position="218"/>
    </location>
</feature>
<dbReference type="InterPro" id="IPR019734">
    <property type="entry name" value="TPR_rpt"/>
</dbReference>
<dbReference type="InterPro" id="IPR011990">
    <property type="entry name" value="TPR-like_helical_dom_sf"/>
</dbReference>
<feature type="repeat" description="TPR" evidence="1">
    <location>
        <begin position="153"/>
        <end position="186"/>
    </location>
</feature>
<dbReference type="CDD" id="cd21377">
    <property type="entry name" value="CTWD_Cns1-like"/>
    <property type="match status" value="1"/>
</dbReference>
<accession>A0A5J4VNU0</accession>
<reference evidence="4 5" key="1">
    <citation type="submission" date="2019-03" db="EMBL/GenBank/DDBJ databases">
        <title>Single cell metagenomics reveals metabolic interactions within the superorganism composed of flagellate Streblomastix strix and complex community of Bacteroidetes bacteria on its surface.</title>
        <authorList>
            <person name="Treitli S.C."/>
            <person name="Kolisko M."/>
            <person name="Husnik F."/>
            <person name="Keeling P."/>
            <person name="Hampl V."/>
        </authorList>
    </citation>
    <scope>NUCLEOTIDE SEQUENCE [LARGE SCALE GENOMIC DNA]</scope>
    <source>
        <strain evidence="4">ST1C</strain>
    </source>
</reference>
<evidence type="ECO:0000313" key="4">
    <source>
        <dbReference type="EMBL" id="KAA6383953.1"/>
    </source>
</evidence>
<dbReference type="Proteomes" id="UP000324800">
    <property type="component" value="Unassembled WGS sequence"/>
</dbReference>
<dbReference type="OrthoDB" id="420195at2759"/>
<proteinExistence type="predicted"/>
<dbReference type="AlphaFoldDB" id="A0A5J4VNU0"/>
<protein>
    <submittedName>
        <fullName evidence="4">Putative tetratricopeptide repeat protein 4</fullName>
    </submittedName>
</protein>
<evidence type="ECO:0000313" key="5">
    <source>
        <dbReference type="Proteomes" id="UP000324800"/>
    </source>
</evidence>
<sequence length="686" mass="78116">MSNSEIIHSAPASEIISALPTSQALEDDFEIPKDWRAPEWVSKDLCPLFADSLPDDFEQRPDFTALQSLLYDQDPEVAAENLKEQGNLALKKGKIHWDEAINFFTQAIAANSPIKKNVSIYYSNRAYIQLLKGNFGKTVSDCEQSLLNDSTNIKSWYRLAKANLSLGKLEEAIKGAENGLRISPGNTELQKMSDEIKLKITEANKKDLDKKREQQRKIQFKLLFQEALEAKGVIMGAHSLHSIQDECKEKIWFHPITSINSNLTTDNHPQPRENTLEELVEVKRAPSQYEMRMPFLICYPEYSQTDLIQNVSENDMIGAHLANLLPVGKQRDGLQLIRDFDDSDMGDINVDYALWDKRHSYALRSVRLFFRKDWVDHLKTKEMKTGEKQKQNGDAHISSVKQNEWFEVPFEFTVGQMIGVDIPNFIYIVGANSVVEEAQIIDPSGLGRNCWAELGRFYPDSIFGLVFIGPDLSPQCEENANAFFISNQVFATFVRQNFDEWCRVERAIRIGAVRELGKDDKETIESEKDKQPDIKEVTKEQNDDQTKNNETEIVHPLLIAMFNPGLGFVSTPVNKDKEIESSNITDTWEFTMAEILLLCSPTLITVVNDEDDLQSTMKYLQNKNMQIIIDPPFKLNPFASQCSASFEQQEQISNEENPQSNSGWATRNFAFTIVQGLKILNKSNND</sequence>
<dbReference type="PANTHER" id="PTHR46035">
    <property type="entry name" value="TETRATRICOPEPTIDE REPEAT PROTEIN 4"/>
    <property type="match status" value="1"/>
</dbReference>
<dbReference type="GO" id="GO:0006457">
    <property type="term" value="P:protein folding"/>
    <property type="evidence" value="ECO:0007669"/>
    <property type="project" value="TreeGrafter"/>
</dbReference>
<dbReference type="SUPFAM" id="SSF48452">
    <property type="entry name" value="TPR-like"/>
    <property type="match status" value="1"/>
</dbReference>
<evidence type="ECO:0000256" key="3">
    <source>
        <dbReference type="SAM" id="MobiDB-lite"/>
    </source>
</evidence>
<dbReference type="PANTHER" id="PTHR46035:SF1">
    <property type="entry name" value="TETRATRICOPEPTIDE REPEAT PROTEIN 4"/>
    <property type="match status" value="1"/>
</dbReference>
<dbReference type="GO" id="GO:0051879">
    <property type="term" value="F:Hsp90 protein binding"/>
    <property type="evidence" value="ECO:0007669"/>
    <property type="project" value="TreeGrafter"/>
</dbReference>
<dbReference type="PROSITE" id="PS50005">
    <property type="entry name" value="TPR"/>
    <property type="match status" value="1"/>
</dbReference>
<organism evidence="4 5">
    <name type="scientific">Streblomastix strix</name>
    <dbReference type="NCBI Taxonomy" id="222440"/>
    <lineage>
        <taxon>Eukaryota</taxon>
        <taxon>Metamonada</taxon>
        <taxon>Preaxostyla</taxon>
        <taxon>Oxymonadida</taxon>
        <taxon>Streblomastigidae</taxon>
        <taxon>Streblomastix</taxon>
    </lineage>
</organism>
<dbReference type="Gene3D" id="1.25.40.10">
    <property type="entry name" value="Tetratricopeptide repeat domain"/>
    <property type="match status" value="1"/>
</dbReference>